<name>A0ABT8CQ61_9FLAO</name>
<accession>A0ABT8CQ61</accession>
<sequence>MNTVEKIERILERIEKRLPEIDHTNLKVSKASVGWHLEHSLLIINSSLKGLTTTDPSAYQPVFSIKKWLFLTFEYVPKGKIEAPKPFIPVEIPTQESIIQLMSKARHQLSQIAHLSKNAYIAHPFLGHLNKSKTLKFLKIHTNHHLKIVDDILKN</sequence>
<dbReference type="EMBL" id="JAUFQU010000001">
    <property type="protein sequence ID" value="MDN3706304.1"/>
    <property type="molecule type" value="Genomic_DNA"/>
</dbReference>
<dbReference type="Pfam" id="PF07606">
    <property type="entry name" value="DUF1569"/>
    <property type="match status" value="1"/>
</dbReference>
<dbReference type="InterPro" id="IPR034660">
    <property type="entry name" value="DinB/YfiT-like"/>
</dbReference>
<comment type="caution">
    <text evidence="1">The sequence shown here is derived from an EMBL/GenBank/DDBJ whole genome shotgun (WGS) entry which is preliminary data.</text>
</comment>
<reference evidence="3" key="2">
    <citation type="journal article" date="2019" name="Int. J. Syst. Evol. Microbiol.">
        <title>The Global Catalogue of Microorganisms (GCM) 10K type strain sequencing project: providing services to taxonomists for standard genome sequencing and annotation.</title>
        <authorList>
            <consortium name="The Broad Institute Genomics Platform"/>
            <consortium name="The Broad Institute Genome Sequencing Center for Infectious Disease"/>
            <person name="Wu L."/>
            <person name="Ma J."/>
        </authorList>
    </citation>
    <scope>NUCLEOTIDE SEQUENCE [LARGE SCALE GENOMIC DNA]</scope>
    <source>
        <strain evidence="3">CECT 7184</strain>
    </source>
</reference>
<dbReference type="RefSeq" id="WP_290362384.1">
    <property type="nucleotide sequence ID" value="NZ_JAUFQU010000001.1"/>
</dbReference>
<evidence type="ECO:0000313" key="1">
    <source>
        <dbReference type="EMBL" id="MDN3706304.1"/>
    </source>
</evidence>
<reference evidence="1" key="1">
    <citation type="journal article" date="2014" name="Int. J. Syst. Evol. Microbiol.">
        <title>Complete genome of a new Firmicutes species belonging to the dominant human colonic microbiota ('Ruminococcus bicirculans') reveals two chromosomes and a selective capacity to utilize plant glucans.</title>
        <authorList>
            <consortium name="NISC Comparative Sequencing Program"/>
            <person name="Wegmann U."/>
            <person name="Louis P."/>
            <person name="Goesmann A."/>
            <person name="Henrissat B."/>
            <person name="Duncan S.H."/>
            <person name="Flint H.J."/>
        </authorList>
    </citation>
    <scope>NUCLEOTIDE SEQUENCE</scope>
    <source>
        <strain evidence="1">CECT 7184</strain>
    </source>
</reference>
<dbReference type="InterPro" id="IPR011463">
    <property type="entry name" value="DUF1569"/>
</dbReference>
<proteinExistence type="predicted"/>
<dbReference type="Gene3D" id="1.20.120.450">
    <property type="entry name" value="dinb family like domain"/>
    <property type="match status" value="1"/>
</dbReference>
<gene>
    <name evidence="1" type="ORF">QW060_04095</name>
    <name evidence="2" type="ORF">QW060_23075</name>
</gene>
<keyword evidence="3" id="KW-1185">Reference proteome</keyword>
<dbReference type="EMBL" id="JAUFQU010000061">
    <property type="protein sequence ID" value="MDN3709822.1"/>
    <property type="molecule type" value="Genomic_DNA"/>
</dbReference>
<evidence type="ECO:0000313" key="2">
    <source>
        <dbReference type="EMBL" id="MDN3709822.1"/>
    </source>
</evidence>
<reference evidence="1" key="3">
    <citation type="submission" date="2023-06" db="EMBL/GenBank/DDBJ databases">
        <authorList>
            <person name="Lucena T."/>
            <person name="Sun Q."/>
        </authorList>
    </citation>
    <scope>NUCLEOTIDE SEQUENCE</scope>
    <source>
        <strain evidence="1">CECT 7184</strain>
    </source>
</reference>
<evidence type="ECO:0000313" key="3">
    <source>
        <dbReference type="Proteomes" id="UP001242368"/>
    </source>
</evidence>
<organism evidence="1 3">
    <name type="scientific">Paenimyroides ceti</name>
    <dbReference type="NCBI Taxonomy" id="395087"/>
    <lineage>
        <taxon>Bacteria</taxon>
        <taxon>Pseudomonadati</taxon>
        <taxon>Bacteroidota</taxon>
        <taxon>Flavobacteriia</taxon>
        <taxon>Flavobacteriales</taxon>
        <taxon>Flavobacteriaceae</taxon>
        <taxon>Paenimyroides</taxon>
    </lineage>
</organism>
<protein>
    <submittedName>
        <fullName evidence="1">DUF1569 domain-containing protein</fullName>
    </submittedName>
</protein>
<dbReference type="Proteomes" id="UP001242368">
    <property type="component" value="Unassembled WGS sequence"/>
</dbReference>